<reference evidence="2 3" key="2">
    <citation type="journal article" date="2010" name="Stand. Genomic Sci.">
        <title>Complete genome sequence of Nakamurella multipartita type strain (Y-104).</title>
        <authorList>
            <person name="Tice H."/>
            <person name="Mayilraj S."/>
            <person name="Sims D."/>
            <person name="Lapidus A."/>
            <person name="Nolan M."/>
            <person name="Lucas S."/>
            <person name="Glavina Del Rio T."/>
            <person name="Copeland A."/>
            <person name="Cheng J.F."/>
            <person name="Meincke L."/>
            <person name="Bruce D."/>
            <person name="Goodwin L."/>
            <person name="Pitluck S."/>
            <person name="Ivanova N."/>
            <person name="Mavromatis K."/>
            <person name="Ovchinnikova G."/>
            <person name="Pati A."/>
            <person name="Chen A."/>
            <person name="Palaniappan K."/>
            <person name="Land M."/>
            <person name="Hauser L."/>
            <person name="Chang Y.J."/>
            <person name="Jeffries C.D."/>
            <person name="Detter J.C."/>
            <person name="Brettin T."/>
            <person name="Rohde M."/>
            <person name="Goker M."/>
            <person name="Bristow J."/>
            <person name="Eisen J.A."/>
            <person name="Markowitz V."/>
            <person name="Hugenholtz P."/>
            <person name="Kyrpides N.C."/>
            <person name="Klenk H.P."/>
            <person name="Chen F."/>
        </authorList>
    </citation>
    <scope>NUCLEOTIDE SEQUENCE [LARGE SCALE GENOMIC DNA]</scope>
    <source>
        <strain evidence="3">ATCC 700099 / DSM 44233 / CIP 104796 / JCM 9543 / NBRC 105858 / Y-104</strain>
    </source>
</reference>
<dbReference type="PANTHER" id="PTHR42743">
    <property type="entry name" value="AMINO-ACID AMINOTRANSFERASE"/>
    <property type="match status" value="1"/>
</dbReference>
<proteinExistence type="inferred from homology"/>
<dbReference type="NCBIfam" id="NF005887">
    <property type="entry name" value="PRK07849.1-2"/>
    <property type="match status" value="1"/>
</dbReference>
<sequence>MADGSVVVALLDGTLLDPAQPLLRPDDLGVLRGEGVFETTLVVDGIARDLDEHLIRLTVSAEQTGLTVPAPDQWRPGVQAALQAWTGGSQMVLRLIASRGPEHGSEPVCYVLGAELPMASRRQRRSGVRVLLLERGFTVAAATSAPWLLAGAKTLSYGVNMAALRHARANGADDVIFLDADGRVLEAPTSSVVLARGRTLVTPPEEAILAGITVRRLFRAAESAGWDVQTEPLTAADLWAADGVWLTSSARLLAPVVAIDGRPRADGALTGELHRLLDVPD</sequence>
<name>C8XB08_NAKMY</name>
<dbReference type="GO" id="GO:0008483">
    <property type="term" value="F:transaminase activity"/>
    <property type="evidence" value="ECO:0007669"/>
    <property type="project" value="UniProtKB-KW"/>
</dbReference>
<dbReference type="RefSeq" id="WP_015750108.1">
    <property type="nucleotide sequence ID" value="NC_013235.1"/>
</dbReference>
<dbReference type="eggNOG" id="COG0115">
    <property type="taxonomic scope" value="Bacteria"/>
</dbReference>
<dbReference type="InterPro" id="IPR050571">
    <property type="entry name" value="Class-IV_PLP-Dep_Aminotrnsfr"/>
</dbReference>
<dbReference type="AlphaFoldDB" id="C8XB08"/>
<dbReference type="InterPro" id="IPR043131">
    <property type="entry name" value="BCAT-like_N"/>
</dbReference>
<accession>C8XB08</accession>
<dbReference type="GO" id="GO:0005829">
    <property type="term" value="C:cytosol"/>
    <property type="evidence" value="ECO:0007669"/>
    <property type="project" value="TreeGrafter"/>
</dbReference>
<dbReference type="FunCoup" id="C8XB08">
    <property type="interactions" value="231"/>
</dbReference>
<dbReference type="Proteomes" id="UP000002218">
    <property type="component" value="Chromosome"/>
</dbReference>
<dbReference type="InterPro" id="IPR036038">
    <property type="entry name" value="Aminotransferase-like"/>
</dbReference>
<organism evidence="2 3">
    <name type="scientific">Nakamurella multipartita (strain ATCC 700099 / DSM 44233 / CIP 104796 / JCM 9543 / NBRC 105858 / Y-104)</name>
    <name type="common">Microsphaera multipartita</name>
    <dbReference type="NCBI Taxonomy" id="479431"/>
    <lineage>
        <taxon>Bacteria</taxon>
        <taxon>Bacillati</taxon>
        <taxon>Actinomycetota</taxon>
        <taxon>Actinomycetes</taxon>
        <taxon>Nakamurellales</taxon>
        <taxon>Nakamurellaceae</taxon>
        <taxon>Nakamurella</taxon>
    </lineage>
</organism>
<dbReference type="HOGENOM" id="CLU_020844_1_0_11"/>
<gene>
    <name evidence="2" type="ordered locus">Namu_5028</name>
</gene>
<dbReference type="Gene3D" id="3.20.10.10">
    <property type="entry name" value="D-amino Acid Aminotransferase, subunit A, domain 2"/>
    <property type="match status" value="1"/>
</dbReference>
<dbReference type="EMBL" id="CP001737">
    <property type="protein sequence ID" value="ACV81300.1"/>
    <property type="molecule type" value="Genomic_DNA"/>
</dbReference>
<dbReference type="Gene3D" id="3.30.470.10">
    <property type="match status" value="1"/>
</dbReference>
<keyword evidence="2" id="KW-0808">Transferase</keyword>
<dbReference type="InterPro" id="IPR043132">
    <property type="entry name" value="BCAT-like_C"/>
</dbReference>
<dbReference type="STRING" id="479431.Namu_5028"/>
<reference evidence="3" key="1">
    <citation type="submission" date="2009-09" db="EMBL/GenBank/DDBJ databases">
        <title>The complete genome of Nakamurella multipartita DSM 44233.</title>
        <authorList>
            <consortium name="US DOE Joint Genome Institute (JGI-PGF)"/>
            <person name="Lucas S."/>
            <person name="Copeland A."/>
            <person name="Lapidus A."/>
            <person name="Glavina del Rio T."/>
            <person name="Dalin E."/>
            <person name="Tice H."/>
            <person name="Bruce D."/>
            <person name="Goodwin L."/>
            <person name="Pitluck S."/>
            <person name="Kyrpides N."/>
            <person name="Mavromatis K."/>
            <person name="Ivanova N."/>
            <person name="Ovchinnikova G."/>
            <person name="Sims D."/>
            <person name="Meincke L."/>
            <person name="Brettin T."/>
            <person name="Detter J.C."/>
            <person name="Han C."/>
            <person name="Larimer F."/>
            <person name="Land M."/>
            <person name="Hauser L."/>
            <person name="Markowitz V."/>
            <person name="Cheng J.-F."/>
            <person name="Hugenholtz P."/>
            <person name="Woyke T."/>
            <person name="Wu D."/>
            <person name="Klenk H.-P."/>
            <person name="Eisen J.A."/>
        </authorList>
    </citation>
    <scope>NUCLEOTIDE SEQUENCE [LARGE SCALE GENOMIC DNA]</scope>
    <source>
        <strain evidence="3">ATCC 700099 / DSM 44233 / CIP 104796 / JCM 9543 / NBRC 105858 / Y-104</strain>
    </source>
</reference>
<keyword evidence="2" id="KW-0032">Aminotransferase</keyword>
<keyword evidence="3" id="KW-1185">Reference proteome</keyword>
<dbReference type="KEGG" id="nml:Namu_5028"/>
<dbReference type="InParanoid" id="C8XB08"/>
<dbReference type="PANTHER" id="PTHR42743:SF11">
    <property type="entry name" value="AMINODEOXYCHORISMATE LYASE"/>
    <property type="match status" value="1"/>
</dbReference>
<dbReference type="SUPFAM" id="SSF56752">
    <property type="entry name" value="D-aminoacid aminotransferase-like PLP-dependent enzymes"/>
    <property type="match status" value="1"/>
</dbReference>
<dbReference type="InterPro" id="IPR001544">
    <property type="entry name" value="Aminotrans_IV"/>
</dbReference>
<evidence type="ECO:0000256" key="1">
    <source>
        <dbReference type="ARBA" id="ARBA00009320"/>
    </source>
</evidence>
<evidence type="ECO:0000313" key="2">
    <source>
        <dbReference type="EMBL" id="ACV81300.1"/>
    </source>
</evidence>
<protein>
    <submittedName>
        <fullName evidence="2">Aminotransferase class IV</fullName>
    </submittedName>
</protein>
<dbReference type="Pfam" id="PF01063">
    <property type="entry name" value="Aminotran_4"/>
    <property type="match status" value="1"/>
</dbReference>
<dbReference type="GO" id="GO:0046394">
    <property type="term" value="P:carboxylic acid biosynthetic process"/>
    <property type="evidence" value="ECO:0007669"/>
    <property type="project" value="UniProtKB-ARBA"/>
</dbReference>
<evidence type="ECO:0000313" key="3">
    <source>
        <dbReference type="Proteomes" id="UP000002218"/>
    </source>
</evidence>
<comment type="similarity">
    <text evidence="1">Belongs to the class-IV pyridoxal-phosphate-dependent aminotransferase family.</text>
</comment>